<feature type="non-terminal residue" evidence="2">
    <location>
        <position position="179"/>
    </location>
</feature>
<feature type="non-terminal residue" evidence="2">
    <location>
        <position position="1"/>
    </location>
</feature>
<evidence type="ECO:0000256" key="1">
    <source>
        <dbReference type="SAM" id="Phobius"/>
    </source>
</evidence>
<evidence type="ECO:0000313" key="2">
    <source>
        <dbReference type="EMBL" id="KAJ9601761.1"/>
    </source>
</evidence>
<dbReference type="AlphaFoldDB" id="A0AAD8AMH7"/>
<feature type="transmembrane region" description="Helical" evidence="1">
    <location>
        <begin position="6"/>
        <end position="25"/>
    </location>
</feature>
<reference evidence="2" key="1">
    <citation type="journal article" date="2023" name="IScience">
        <title>Live-bearing cockroach genome reveals convergent evolutionary mechanisms linked to viviparity in insects and beyond.</title>
        <authorList>
            <person name="Fouks B."/>
            <person name="Harrison M.C."/>
            <person name="Mikhailova A.A."/>
            <person name="Marchal E."/>
            <person name="English S."/>
            <person name="Carruthers M."/>
            <person name="Jennings E.C."/>
            <person name="Chiamaka E.L."/>
            <person name="Frigard R.A."/>
            <person name="Pippel M."/>
            <person name="Attardo G.M."/>
            <person name="Benoit J.B."/>
            <person name="Bornberg-Bauer E."/>
            <person name="Tobe S.S."/>
        </authorList>
    </citation>
    <scope>NUCLEOTIDE SEQUENCE</scope>
    <source>
        <strain evidence="2">Stay&amp;Tobe</strain>
    </source>
</reference>
<protein>
    <submittedName>
        <fullName evidence="2">Uncharacterized protein</fullName>
    </submittedName>
</protein>
<feature type="transmembrane region" description="Helical" evidence="1">
    <location>
        <begin position="32"/>
        <end position="51"/>
    </location>
</feature>
<organism evidence="2 3">
    <name type="scientific">Diploptera punctata</name>
    <name type="common">Pacific beetle cockroach</name>
    <dbReference type="NCBI Taxonomy" id="6984"/>
    <lineage>
        <taxon>Eukaryota</taxon>
        <taxon>Metazoa</taxon>
        <taxon>Ecdysozoa</taxon>
        <taxon>Arthropoda</taxon>
        <taxon>Hexapoda</taxon>
        <taxon>Insecta</taxon>
        <taxon>Pterygota</taxon>
        <taxon>Neoptera</taxon>
        <taxon>Polyneoptera</taxon>
        <taxon>Dictyoptera</taxon>
        <taxon>Blattodea</taxon>
        <taxon>Blaberoidea</taxon>
        <taxon>Blaberidae</taxon>
        <taxon>Diplopterinae</taxon>
        <taxon>Diploptera</taxon>
    </lineage>
</organism>
<accession>A0AAD8AMH7</accession>
<keyword evidence="1" id="KW-0812">Transmembrane</keyword>
<proteinExistence type="predicted"/>
<evidence type="ECO:0000313" key="3">
    <source>
        <dbReference type="Proteomes" id="UP001233999"/>
    </source>
</evidence>
<feature type="transmembrane region" description="Helical" evidence="1">
    <location>
        <begin position="125"/>
        <end position="144"/>
    </location>
</feature>
<keyword evidence="1" id="KW-1133">Transmembrane helix</keyword>
<keyword evidence="3" id="KW-1185">Reference proteome</keyword>
<keyword evidence="1" id="KW-0472">Membrane</keyword>
<name>A0AAD8AMH7_DIPPU</name>
<gene>
    <name evidence="2" type="ORF">L9F63_000053</name>
</gene>
<dbReference type="Proteomes" id="UP001233999">
    <property type="component" value="Unassembled WGS sequence"/>
</dbReference>
<dbReference type="EMBL" id="JASPKZ010000003">
    <property type="protein sequence ID" value="KAJ9601761.1"/>
    <property type="molecule type" value="Genomic_DNA"/>
</dbReference>
<feature type="transmembrane region" description="Helical" evidence="1">
    <location>
        <begin position="63"/>
        <end position="84"/>
    </location>
</feature>
<comment type="caution">
    <text evidence="2">The sequence shown here is derived from an EMBL/GenBank/DDBJ whole genome shotgun (WGS) entry which is preliminary data.</text>
</comment>
<reference evidence="2" key="2">
    <citation type="submission" date="2023-05" db="EMBL/GenBank/DDBJ databases">
        <authorList>
            <person name="Fouks B."/>
        </authorList>
    </citation>
    <scope>NUCLEOTIDE SEQUENCE</scope>
    <source>
        <strain evidence="2">Stay&amp;Tobe</strain>
        <tissue evidence="2">Testes</tissue>
    </source>
</reference>
<sequence>TFINHFLFFKFIYFLVYHLLLKTIILHNFYDMFFLFIIPNSIFFFSSFLINLRSKNVFKLYQFQSLGSFFIFSVLIMKILYNCMPSRYRFQKDIEIHCFIFILLNQTLSFNCQFFNFTIFNISKVFFYFLLSGTLTFLLVTSRLSRMVSNFLEMYIIYDMHHGYFSPDISNTNLKTIIL</sequence>